<dbReference type="GO" id="GO:0050901">
    <property type="term" value="P:leukocyte tethering or rolling"/>
    <property type="evidence" value="ECO:0007669"/>
    <property type="project" value="TreeGrafter"/>
</dbReference>
<dbReference type="Ensembl" id="ENSJJAT00000018946.1">
    <property type="protein sequence ID" value="ENSJJAP00000012462.1"/>
    <property type="gene ID" value="ENSJJAG00000015496.1"/>
</dbReference>
<feature type="signal peptide" evidence="3">
    <location>
        <begin position="1"/>
        <end position="17"/>
    </location>
</feature>
<dbReference type="AlphaFoldDB" id="A0A8C5KPY3"/>
<organism evidence="4 5">
    <name type="scientific">Jaculus jaculus</name>
    <name type="common">Lesser Egyptian jerboa</name>
    <dbReference type="NCBI Taxonomy" id="51337"/>
    <lineage>
        <taxon>Eukaryota</taxon>
        <taxon>Metazoa</taxon>
        <taxon>Chordata</taxon>
        <taxon>Craniata</taxon>
        <taxon>Vertebrata</taxon>
        <taxon>Euteleostomi</taxon>
        <taxon>Mammalia</taxon>
        <taxon>Eutheria</taxon>
        <taxon>Euarchontoglires</taxon>
        <taxon>Glires</taxon>
        <taxon>Rodentia</taxon>
        <taxon>Myomorpha</taxon>
        <taxon>Dipodoidea</taxon>
        <taxon>Dipodidae</taxon>
        <taxon>Dipodinae</taxon>
        <taxon>Jaculus</taxon>
    </lineage>
</organism>
<feature type="compositionally biased region" description="Basic and acidic residues" evidence="1">
    <location>
        <begin position="381"/>
        <end position="390"/>
    </location>
</feature>
<name>A0A8C5KPY3_JACJA</name>
<protein>
    <submittedName>
        <fullName evidence="4">Selectin, platelet (p-selectin) ligand</fullName>
    </submittedName>
</protein>
<feature type="compositionally biased region" description="Low complexity" evidence="1">
    <location>
        <begin position="156"/>
        <end position="212"/>
    </location>
</feature>
<evidence type="ECO:0000313" key="5">
    <source>
        <dbReference type="Proteomes" id="UP000694385"/>
    </source>
</evidence>
<evidence type="ECO:0000256" key="2">
    <source>
        <dbReference type="SAM" id="Phobius"/>
    </source>
</evidence>
<sequence length="396" mass="41972">MSPHLLLLLASLGPGNCLQLWDTWGDGAEESPGPALSRARRQVDDEEDYDDYFPEATEPSQTLQMAADPEPVTMVDLLEQRASVVPGSPNLTSVETATRGLAGLDARGDAVGRLSTGLVTQWQPTTVHLATELTSVPATREVLSMGLATTEAETMQPATTKAETTQPAATEAETTRPAATEAETTRPAATEAETTRPAATEAETTQPASTEAETTRPASTEAETTWPAATEFLPRKPKVIGIPFIEPAATSTTMSVSEESTDSVTFLGPSVTHKDNAVMNEQVVTPGSSVIPSSTGTSDRIPVRQCLLAILILALLVTIFLVCTVVLAVRLSRKNHTYPVRNYSPTEMVCISSLLPDGGEEAPIMANGDLPKSQGHTAGPTEDRDGDDLTLHSFLP</sequence>
<dbReference type="GeneTree" id="ENSGT00440000039754"/>
<feature type="chain" id="PRO_5034179180" evidence="3">
    <location>
        <begin position="18"/>
        <end position="396"/>
    </location>
</feature>
<dbReference type="Proteomes" id="UP000694385">
    <property type="component" value="Unassembled WGS sequence"/>
</dbReference>
<gene>
    <name evidence="4" type="primary">Selplg</name>
</gene>
<keyword evidence="2" id="KW-0812">Transmembrane</keyword>
<feature type="region of interest" description="Disordered" evidence="1">
    <location>
        <begin position="151"/>
        <end position="225"/>
    </location>
</feature>
<reference evidence="4" key="1">
    <citation type="submission" date="2025-08" db="UniProtKB">
        <authorList>
            <consortium name="Ensembl"/>
        </authorList>
    </citation>
    <scope>IDENTIFICATION</scope>
</reference>
<dbReference type="GO" id="GO:0005886">
    <property type="term" value="C:plasma membrane"/>
    <property type="evidence" value="ECO:0007669"/>
    <property type="project" value="TreeGrafter"/>
</dbReference>
<reference evidence="4" key="2">
    <citation type="submission" date="2025-09" db="UniProtKB">
        <authorList>
            <consortium name="Ensembl"/>
        </authorList>
    </citation>
    <scope>IDENTIFICATION</scope>
</reference>
<evidence type="ECO:0000256" key="1">
    <source>
        <dbReference type="SAM" id="MobiDB-lite"/>
    </source>
</evidence>
<dbReference type="PANTHER" id="PTHR17384:SF7">
    <property type="entry name" value="P-SELECTIN GLYCOPROTEIN LIGAND 1"/>
    <property type="match status" value="1"/>
</dbReference>
<evidence type="ECO:0000313" key="4">
    <source>
        <dbReference type="Ensembl" id="ENSJJAP00000012462.1"/>
    </source>
</evidence>
<keyword evidence="2" id="KW-0472">Membrane</keyword>
<accession>A0A8C5KPY3</accession>
<dbReference type="InterPro" id="IPR026195">
    <property type="entry name" value="PSGL-1"/>
</dbReference>
<dbReference type="OMA" id="NHMYPVR"/>
<keyword evidence="5" id="KW-1185">Reference proteome</keyword>
<feature type="transmembrane region" description="Helical" evidence="2">
    <location>
        <begin position="307"/>
        <end position="329"/>
    </location>
</feature>
<dbReference type="PANTHER" id="PTHR17384">
    <property type="entry name" value="P-SELECTIN GLYCOPROTEIN LIGAND-1"/>
    <property type="match status" value="1"/>
</dbReference>
<keyword evidence="2" id="KW-1133">Transmembrane helix</keyword>
<keyword evidence="3" id="KW-0732">Signal</keyword>
<feature type="region of interest" description="Disordered" evidence="1">
    <location>
        <begin position="362"/>
        <end position="396"/>
    </location>
</feature>
<proteinExistence type="predicted"/>
<evidence type="ECO:0000256" key="3">
    <source>
        <dbReference type="SAM" id="SignalP"/>
    </source>
</evidence>